<protein>
    <submittedName>
        <fullName evidence="9">Inner membrane protein yiaH</fullName>
    </submittedName>
</protein>
<sequence>MPCSAALWQRNPSLKTLNIKLLMPVATYLVILLHTAAVPFNTFHNAWSVAVMYDALGRISFPLYLLIAGYISLNKNESLLSTLKTRVLNLLMPLIAWTVIYFIYNRMVNGSTVSFSLLETLSTPAYPHLWFIYTLILLYLVTPLLNTFIQNGSQQRINYILTVWFALACVYMLFDNFKDSVLEHHPTSAPSNIDMVVYLSGFYIIGGVARRYKLAPKVPIAAIIFILSAVLTAAMCYSLSISINQPNDMFLFYSAPTIVTLALACFFMLLNAQLQFSRRINLAIRALSRLSTGIFFLHMLVLETLLRLWPVNFENYYAILSIPAVALLSYAVSAVLVAALQRIPGIKRLV</sequence>
<feature type="transmembrane region" description="Helical" evidence="7">
    <location>
        <begin position="157"/>
        <end position="174"/>
    </location>
</feature>
<feature type="transmembrane region" description="Helical" evidence="7">
    <location>
        <begin position="290"/>
        <end position="310"/>
    </location>
</feature>
<keyword evidence="4 7" id="KW-0812">Transmembrane</keyword>
<feature type="domain" description="Acyltransferase 3" evidence="8">
    <location>
        <begin position="26"/>
        <end position="336"/>
    </location>
</feature>
<dbReference type="GO" id="GO:0009246">
    <property type="term" value="P:enterobacterial common antigen biosynthetic process"/>
    <property type="evidence" value="ECO:0007669"/>
    <property type="project" value="TreeGrafter"/>
</dbReference>
<dbReference type="GO" id="GO:0016413">
    <property type="term" value="F:O-acetyltransferase activity"/>
    <property type="evidence" value="ECO:0007669"/>
    <property type="project" value="TreeGrafter"/>
</dbReference>
<feature type="transmembrane region" description="Helical" evidence="7">
    <location>
        <begin position="316"/>
        <end position="340"/>
    </location>
</feature>
<evidence type="ECO:0000256" key="2">
    <source>
        <dbReference type="ARBA" id="ARBA00007400"/>
    </source>
</evidence>
<evidence type="ECO:0000256" key="1">
    <source>
        <dbReference type="ARBA" id="ARBA00004651"/>
    </source>
</evidence>
<evidence type="ECO:0000256" key="5">
    <source>
        <dbReference type="ARBA" id="ARBA00022989"/>
    </source>
</evidence>
<accession>V5Z5Y7</accession>
<evidence type="ECO:0000259" key="8">
    <source>
        <dbReference type="Pfam" id="PF01757"/>
    </source>
</evidence>
<comment type="caution">
    <text evidence="9">The sequence shown here is derived from an EMBL/GenBank/DDBJ whole genome shotgun (WGS) entry which is preliminary data.</text>
</comment>
<evidence type="ECO:0000256" key="3">
    <source>
        <dbReference type="ARBA" id="ARBA00022475"/>
    </source>
</evidence>
<dbReference type="PANTHER" id="PTHR40074:SF2">
    <property type="entry name" value="O-ACETYLTRANSFERASE WECH"/>
    <property type="match status" value="1"/>
</dbReference>
<keyword evidence="3" id="KW-1003">Cell membrane</keyword>
<feature type="transmembrane region" description="Helical" evidence="7">
    <location>
        <begin position="249"/>
        <end position="270"/>
    </location>
</feature>
<evidence type="ECO:0000256" key="7">
    <source>
        <dbReference type="SAM" id="Phobius"/>
    </source>
</evidence>
<comment type="subcellular location">
    <subcellularLocation>
        <location evidence="1">Cell membrane</location>
        <topology evidence="1">Multi-pass membrane protein</topology>
    </subcellularLocation>
</comment>
<feature type="transmembrane region" description="Helical" evidence="7">
    <location>
        <begin position="85"/>
        <end position="104"/>
    </location>
</feature>
<feature type="transmembrane region" description="Helical" evidence="7">
    <location>
        <begin position="189"/>
        <end position="208"/>
    </location>
</feature>
<dbReference type="EMBL" id="CAHS01000013">
    <property type="protein sequence ID" value="CCG86337.1"/>
    <property type="molecule type" value="Genomic_DNA"/>
</dbReference>
<dbReference type="PANTHER" id="PTHR40074">
    <property type="entry name" value="O-ACETYLTRANSFERASE WECH"/>
    <property type="match status" value="1"/>
</dbReference>
<feature type="transmembrane region" description="Helical" evidence="7">
    <location>
        <begin position="55"/>
        <end position="73"/>
    </location>
</feature>
<dbReference type="GO" id="GO:0005886">
    <property type="term" value="C:plasma membrane"/>
    <property type="evidence" value="ECO:0007669"/>
    <property type="project" value="UniProtKB-SubCell"/>
</dbReference>
<evidence type="ECO:0000313" key="9">
    <source>
        <dbReference type="EMBL" id="CCG86337.1"/>
    </source>
</evidence>
<feature type="transmembrane region" description="Helical" evidence="7">
    <location>
        <begin position="124"/>
        <end position="145"/>
    </location>
</feature>
<dbReference type="InterPro" id="IPR002656">
    <property type="entry name" value="Acyl_transf_3_dom"/>
</dbReference>
<comment type="similarity">
    <text evidence="2">Belongs to the acyltransferase 3 family.</text>
</comment>
<proteinExistence type="inferred from homology"/>
<evidence type="ECO:0000256" key="6">
    <source>
        <dbReference type="ARBA" id="ARBA00023136"/>
    </source>
</evidence>
<feature type="transmembrane region" description="Helical" evidence="7">
    <location>
        <begin position="220"/>
        <end position="243"/>
    </location>
</feature>
<gene>
    <name evidence="9" type="ORF">EPIR_0972</name>
</gene>
<feature type="transmembrane region" description="Helical" evidence="7">
    <location>
        <begin position="21"/>
        <end position="43"/>
    </location>
</feature>
<evidence type="ECO:0000313" key="10">
    <source>
        <dbReference type="Proteomes" id="UP000018217"/>
    </source>
</evidence>
<name>V5Z5Y7_9GAMM</name>
<keyword evidence="5 7" id="KW-1133">Transmembrane helix</keyword>
<evidence type="ECO:0000256" key="4">
    <source>
        <dbReference type="ARBA" id="ARBA00022692"/>
    </source>
</evidence>
<dbReference type="Proteomes" id="UP000018217">
    <property type="component" value="Unassembled WGS sequence"/>
</dbReference>
<organism evidence="9 10">
    <name type="scientific">Erwinia piriflorinigrans CFBP 5888</name>
    <dbReference type="NCBI Taxonomy" id="1161919"/>
    <lineage>
        <taxon>Bacteria</taxon>
        <taxon>Pseudomonadati</taxon>
        <taxon>Pseudomonadota</taxon>
        <taxon>Gammaproteobacteria</taxon>
        <taxon>Enterobacterales</taxon>
        <taxon>Erwiniaceae</taxon>
        <taxon>Erwinia</taxon>
    </lineage>
</organism>
<keyword evidence="10" id="KW-1185">Reference proteome</keyword>
<dbReference type="STRING" id="1161919.EPIR_0972"/>
<dbReference type="Pfam" id="PF01757">
    <property type="entry name" value="Acyl_transf_3"/>
    <property type="match status" value="1"/>
</dbReference>
<reference evidence="9 10" key="1">
    <citation type="journal article" date="2013" name="Syst. Appl. Microbiol.">
        <title>Phylogenetic position and virulence apparatus of the pear flower necrosis pathogen Erwinia piriflorinigrans CFBP 5888T as assessed by comparative genomics.</title>
        <authorList>
            <person name="Smits T.H."/>
            <person name="Rezzonico F."/>
            <person name="Lopez M.M."/>
            <person name="Blom J."/>
            <person name="Goesmann A."/>
            <person name="Frey J.E."/>
            <person name="Duffy B."/>
        </authorList>
    </citation>
    <scope>NUCLEOTIDE SEQUENCE [LARGE SCALE GENOMIC DNA]</scope>
    <source>
        <strain evidence="10">CFBP5888</strain>
    </source>
</reference>
<keyword evidence="6 7" id="KW-0472">Membrane</keyword>
<dbReference type="AlphaFoldDB" id="V5Z5Y7"/>